<protein>
    <submittedName>
        <fullName evidence="2">Uncharacterized protein</fullName>
    </submittedName>
</protein>
<gene>
    <name evidence="2" type="ORF">SAMN00790413_01081</name>
</gene>
<sequence>MAGESSRSQKCGAEYRGTDDLDGHTAEFHDENGRWSPGSFFLEYREERRAHRRREVPAALGLNPGRLRTKRCGTGALTATSGSALLSPYALVLTTRRGSKRRARGGPRWPLRRVSSSWAPS</sequence>
<evidence type="ECO:0000313" key="3">
    <source>
        <dbReference type="Proteomes" id="UP000192582"/>
    </source>
</evidence>
<reference evidence="2 3" key="1">
    <citation type="submission" date="2017-04" db="EMBL/GenBank/DDBJ databases">
        <authorList>
            <person name="Afonso C.L."/>
            <person name="Miller P.J."/>
            <person name="Scott M.A."/>
            <person name="Spackman E."/>
            <person name="Goraichik I."/>
            <person name="Dimitrov K.M."/>
            <person name="Suarez D.L."/>
            <person name="Swayne D.E."/>
        </authorList>
    </citation>
    <scope>NUCLEOTIDE SEQUENCE [LARGE SCALE GENOMIC DNA]</scope>
    <source>
        <strain evidence="2 3">KR-140</strain>
    </source>
</reference>
<keyword evidence="3" id="KW-1185">Reference proteome</keyword>
<name>A0A1W1VDK3_9DEIO</name>
<feature type="region of interest" description="Disordered" evidence="1">
    <location>
        <begin position="1"/>
        <end position="35"/>
    </location>
</feature>
<feature type="region of interest" description="Disordered" evidence="1">
    <location>
        <begin position="97"/>
        <end position="121"/>
    </location>
</feature>
<evidence type="ECO:0000313" key="2">
    <source>
        <dbReference type="EMBL" id="SMB91293.1"/>
    </source>
</evidence>
<proteinExistence type="predicted"/>
<dbReference type="EMBL" id="FWWU01000009">
    <property type="protein sequence ID" value="SMB91293.1"/>
    <property type="molecule type" value="Genomic_DNA"/>
</dbReference>
<organism evidence="2 3">
    <name type="scientific">Deinococcus hopiensis KR-140</name>
    <dbReference type="NCBI Taxonomy" id="695939"/>
    <lineage>
        <taxon>Bacteria</taxon>
        <taxon>Thermotogati</taxon>
        <taxon>Deinococcota</taxon>
        <taxon>Deinococci</taxon>
        <taxon>Deinococcales</taxon>
        <taxon>Deinococcaceae</taxon>
        <taxon>Deinococcus</taxon>
    </lineage>
</organism>
<dbReference type="Proteomes" id="UP000192582">
    <property type="component" value="Unassembled WGS sequence"/>
</dbReference>
<dbReference type="AlphaFoldDB" id="A0A1W1VDK3"/>
<feature type="compositionally biased region" description="Basic and acidic residues" evidence="1">
    <location>
        <begin position="16"/>
        <end position="33"/>
    </location>
</feature>
<accession>A0A1W1VDK3</accession>
<evidence type="ECO:0000256" key="1">
    <source>
        <dbReference type="SAM" id="MobiDB-lite"/>
    </source>
</evidence>